<name>A0ABP4K799_9MICO</name>
<gene>
    <name evidence="2" type="ORF">GCM10009627_26200</name>
</gene>
<keyword evidence="1" id="KW-0812">Transmembrane</keyword>
<accession>A0ABP4K799</accession>
<sequence length="193" mass="20292">MNGTNRALGRIVLVLVGLVFLALGAAVVLVQTLPAAAELWHTAADRTLGGLRSGAADTSAWWWALGGAVVLGILALLVLGSIGGGRTDTVLEDDGPDGGLPGQVRIDAAAVEHAISAAISPLPQVASLAVDVRRVRRRTAVRIVLRTRRGAPPREVVDRVEDVVHDLDTLLGQRLPVLLRIVRGGSSRPDRVR</sequence>
<dbReference type="EMBL" id="BAAAJX010000015">
    <property type="protein sequence ID" value="GAA1494274.1"/>
    <property type="molecule type" value="Genomic_DNA"/>
</dbReference>
<reference evidence="3" key="1">
    <citation type="journal article" date="2019" name="Int. J. Syst. Evol. Microbiol.">
        <title>The Global Catalogue of Microorganisms (GCM) 10K type strain sequencing project: providing services to taxonomists for standard genome sequencing and annotation.</title>
        <authorList>
            <consortium name="The Broad Institute Genomics Platform"/>
            <consortium name="The Broad Institute Genome Sequencing Center for Infectious Disease"/>
            <person name="Wu L."/>
            <person name="Ma J."/>
        </authorList>
    </citation>
    <scope>NUCLEOTIDE SEQUENCE [LARGE SCALE GENOMIC DNA]</scope>
    <source>
        <strain evidence="3">JCM 12140</strain>
    </source>
</reference>
<comment type="caution">
    <text evidence="2">The sequence shown here is derived from an EMBL/GenBank/DDBJ whole genome shotgun (WGS) entry which is preliminary data.</text>
</comment>
<protein>
    <recommendedName>
        <fullName evidence="4">Alkaline shock response membrane anchor protein AmaP</fullName>
    </recommendedName>
</protein>
<keyword evidence="1" id="KW-1133">Transmembrane helix</keyword>
<proteinExistence type="predicted"/>
<evidence type="ECO:0000256" key="1">
    <source>
        <dbReference type="SAM" id="Phobius"/>
    </source>
</evidence>
<evidence type="ECO:0000313" key="3">
    <source>
        <dbReference type="Proteomes" id="UP001501742"/>
    </source>
</evidence>
<dbReference type="Proteomes" id="UP001501742">
    <property type="component" value="Unassembled WGS sequence"/>
</dbReference>
<evidence type="ECO:0008006" key="4">
    <source>
        <dbReference type="Google" id="ProtNLM"/>
    </source>
</evidence>
<keyword evidence="3" id="KW-1185">Reference proteome</keyword>
<dbReference type="RefSeq" id="WP_204609605.1">
    <property type="nucleotide sequence ID" value="NZ_BAAAJX010000015.1"/>
</dbReference>
<organism evidence="2 3">
    <name type="scientific">Curtobacterium herbarum</name>
    <dbReference type="NCBI Taxonomy" id="150122"/>
    <lineage>
        <taxon>Bacteria</taxon>
        <taxon>Bacillati</taxon>
        <taxon>Actinomycetota</taxon>
        <taxon>Actinomycetes</taxon>
        <taxon>Micrococcales</taxon>
        <taxon>Microbacteriaceae</taxon>
        <taxon>Curtobacterium</taxon>
    </lineage>
</organism>
<evidence type="ECO:0000313" key="2">
    <source>
        <dbReference type="EMBL" id="GAA1494274.1"/>
    </source>
</evidence>
<feature type="transmembrane region" description="Helical" evidence="1">
    <location>
        <begin position="60"/>
        <end position="79"/>
    </location>
</feature>
<keyword evidence="1" id="KW-0472">Membrane</keyword>